<keyword evidence="3" id="KW-1185">Reference proteome</keyword>
<evidence type="ECO:0000313" key="3">
    <source>
        <dbReference type="Proteomes" id="UP000676456"/>
    </source>
</evidence>
<organism evidence="2 3">
    <name type="scientific">Lederbergia citrea</name>
    <dbReference type="NCBI Taxonomy" id="2833581"/>
    <lineage>
        <taxon>Bacteria</taxon>
        <taxon>Bacillati</taxon>
        <taxon>Bacillota</taxon>
        <taxon>Bacilli</taxon>
        <taxon>Bacillales</taxon>
        <taxon>Bacillaceae</taxon>
        <taxon>Lederbergia</taxon>
    </lineage>
</organism>
<feature type="domain" description="Helix-turn-helix" evidence="1">
    <location>
        <begin position="2"/>
        <end position="50"/>
    </location>
</feature>
<evidence type="ECO:0000259" key="1">
    <source>
        <dbReference type="Pfam" id="PF12728"/>
    </source>
</evidence>
<dbReference type="Proteomes" id="UP000676456">
    <property type="component" value="Unassembled WGS sequence"/>
</dbReference>
<comment type="caution">
    <text evidence="2">The sequence shown here is derived from an EMBL/GenBank/DDBJ whole genome shotgun (WGS) entry which is preliminary data.</text>
</comment>
<dbReference type="InterPro" id="IPR010093">
    <property type="entry name" value="SinI_DNA-bd"/>
</dbReference>
<name>A0A942UTN0_9BACI</name>
<dbReference type="AlphaFoldDB" id="A0A942UTN0"/>
<dbReference type="InterPro" id="IPR041657">
    <property type="entry name" value="HTH_17"/>
</dbReference>
<evidence type="ECO:0000313" key="2">
    <source>
        <dbReference type="EMBL" id="MBS4224543.1"/>
    </source>
</evidence>
<gene>
    <name evidence="2" type="ORF">KHA91_17680</name>
</gene>
<dbReference type="EMBL" id="JAGYPN010000004">
    <property type="protein sequence ID" value="MBS4224543.1"/>
    <property type="molecule type" value="Genomic_DNA"/>
</dbReference>
<dbReference type="RefSeq" id="WP_213099597.1">
    <property type="nucleotide sequence ID" value="NZ_JAGYPH010000004.1"/>
</dbReference>
<proteinExistence type="predicted"/>
<dbReference type="Pfam" id="PF12728">
    <property type="entry name" value="HTH_17"/>
    <property type="match status" value="1"/>
</dbReference>
<dbReference type="NCBIfam" id="TIGR01764">
    <property type="entry name" value="excise"/>
    <property type="match status" value="1"/>
</dbReference>
<reference evidence="2 3" key="1">
    <citation type="submission" date="2021-05" db="EMBL/GenBank/DDBJ databases">
        <title>Novel Bacillus species.</title>
        <authorList>
            <person name="Liu G."/>
        </authorList>
    </citation>
    <scope>NUCLEOTIDE SEQUENCE [LARGE SCALE GENOMIC DNA]</scope>
    <source>
        <strain evidence="2 3">FJAT-49682</strain>
    </source>
</reference>
<accession>A0A942UTN0</accession>
<keyword evidence="2" id="KW-0238">DNA-binding</keyword>
<dbReference type="GO" id="GO:0003677">
    <property type="term" value="F:DNA binding"/>
    <property type="evidence" value="ECO:0007669"/>
    <property type="project" value="UniProtKB-KW"/>
</dbReference>
<protein>
    <submittedName>
        <fullName evidence="2">Excisionase family DNA-binding protein</fullName>
    </submittedName>
</protein>
<sequence length="76" mass="9171">MYLSIEETAEYLQFPVSYIESLIQQGKIRAVHDGERYMINKEQFTTHLEQMEKYKRQLEEYLAEPLPEDLDIKDED</sequence>